<dbReference type="SMART" id="SM00220">
    <property type="entry name" value="S_TKc"/>
    <property type="match status" value="1"/>
</dbReference>
<dbReference type="InterPro" id="IPR029016">
    <property type="entry name" value="GAF-like_dom_sf"/>
</dbReference>
<dbReference type="SUPFAM" id="SSF55781">
    <property type="entry name" value="GAF domain-like"/>
    <property type="match status" value="1"/>
</dbReference>
<evidence type="ECO:0000256" key="1">
    <source>
        <dbReference type="ARBA" id="ARBA00023015"/>
    </source>
</evidence>
<keyword evidence="2" id="KW-0238">DNA-binding</keyword>
<name>A0ABU9DKG7_9BACL</name>
<dbReference type="SUPFAM" id="SSF56112">
    <property type="entry name" value="Protein kinase-like (PK-like)"/>
    <property type="match status" value="1"/>
</dbReference>
<dbReference type="CDD" id="cd06170">
    <property type="entry name" value="LuxR_C_like"/>
    <property type="match status" value="1"/>
</dbReference>
<dbReference type="PANTHER" id="PTHR44688:SF16">
    <property type="entry name" value="DNA-BINDING TRANSCRIPTIONAL ACTIVATOR DEVR_DOSR"/>
    <property type="match status" value="1"/>
</dbReference>
<comment type="caution">
    <text evidence="6">The sequence shown here is derived from an EMBL/GenBank/DDBJ whole genome shotgun (WGS) entry which is preliminary data.</text>
</comment>
<evidence type="ECO:0000313" key="7">
    <source>
        <dbReference type="Proteomes" id="UP001469365"/>
    </source>
</evidence>
<dbReference type="PRINTS" id="PR00038">
    <property type="entry name" value="HTHLUXR"/>
</dbReference>
<dbReference type="InterPro" id="IPR036388">
    <property type="entry name" value="WH-like_DNA-bd_sf"/>
</dbReference>
<evidence type="ECO:0000313" key="6">
    <source>
        <dbReference type="EMBL" id="MEK8128731.1"/>
    </source>
</evidence>
<dbReference type="SMART" id="SM00421">
    <property type="entry name" value="HTH_LUXR"/>
    <property type="match status" value="1"/>
</dbReference>
<sequence length="584" mass="64460">MHNVTGYHIRQVIYEDSAIVVCHASSADADREVLLKIVKEGPRAIIENAKVMNEYEVAGNLQFPGILQPLALQREGNRLIMASEWRYGLTLKHFSRESQMSVPVFLRIAIQITHILEELHAQNIIHMNIRPETIVVVPSTLEVCLTGLGHAVVVLEEDRQAGNIPLMQGSPPYMAPERTGRMHEWIGPSTDLYSLGVTLYEILAGRLPFQAKNPLEWAHAHVARAPTPLRSDTSDIPVMVERIILKLLEKSLDRRYRTAAALRTDLSACLDQHEQTGLMDVFGLGQEEDTIRMASASSVEEGAIRQLPLGEGQSDTGSGYGQVLEMEAMMRASQAFSQEKDSQKLMSRLMTIIMEISGAQKGAFVTCTPDGFYTVLVLDPAPGASTWMGCIPLRECGDVSLSVIRHTAETRAPVMLNDAREHLQYSGDPYMVKHRPRSVLALPVAIQGDLQGVLYLENNYASGVFTTDRAALLQMLSSQLGYVYTLMQYFEPPGPDAAHDERPAMLVPALTNREVDVLQGLSAGLSNKEIAVRLVMSAGTVKVHVRNVFDKLGVNNRVKAVAMAAKLNLLNPTIPHMGYVQDLK</sequence>
<dbReference type="PANTHER" id="PTHR44688">
    <property type="entry name" value="DNA-BINDING TRANSCRIPTIONAL ACTIVATOR DEVR_DOSR"/>
    <property type="match status" value="1"/>
</dbReference>
<dbReference type="InterPro" id="IPR003018">
    <property type="entry name" value="GAF"/>
</dbReference>
<dbReference type="InterPro" id="IPR011009">
    <property type="entry name" value="Kinase-like_dom_sf"/>
</dbReference>
<feature type="domain" description="HTH luxR-type" evidence="5">
    <location>
        <begin position="503"/>
        <end position="568"/>
    </location>
</feature>
<dbReference type="PROSITE" id="PS00622">
    <property type="entry name" value="HTH_LUXR_1"/>
    <property type="match status" value="1"/>
</dbReference>
<dbReference type="Pfam" id="PF00196">
    <property type="entry name" value="GerE"/>
    <property type="match status" value="1"/>
</dbReference>
<feature type="domain" description="Protein kinase" evidence="4">
    <location>
        <begin position="7"/>
        <end position="276"/>
    </location>
</feature>
<dbReference type="Gene3D" id="1.10.510.10">
    <property type="entry name" value="Transferase(Phosphotransferase) domain 1"/>
    <property type="match status" value="1"/>
</dbReference>
<accession>A0ABU9DKG7</accession>
<gene>
    <name evidence="6" type="ORF">WMW72_12525</name>
</gene>
<keyword evidence="3" id="KW-0804">Transcription</keyword>
<dbReference type="SUPFAM" id="SSF46894">
    <property type="entry name" value="C-terminal effector domain of the bipartite response regulators"/>
    <property type="match status" value="1"/>
</dbReference>
<dbReference type="Pfam" id="PF01590">
    <property type="entry name" value="GAF"/>
    <property type="match status" value="1"/>
</dbReference>
<dbReference type="PROSITE" id="PS50011">
    <property type="entry name" value="PROTEIN_KINASE_DOM"/>
    <property type="match status" value="1"/>
</dbReference>
<dbReference type="InterPro" id="IPR000792">
    <property type="entry name" value="Tscrpt_reg_LuxR_C"/>
</dbReference>
<protein>
    <submittedName>
        <fullName evidence="6">LuxR C-terminal-related transcriptional regulator</fullName>
    </submittedName>
</protein>
<evidence type="ECO:0000259" key="5">
    <source>
        <dbReference type="PROSITE" id="PS50043"/>
    </source>
</evidence>
<dbReference type="CDD" id="cd14014">
    <property type="entry name" value="STKc_PknB_like"/>
    <property type="match status" value="1"/>
</dbReference>
<reference evidence="6 7" key="1">
    <citation type="submission" date="2024-04" db="EMBL/GenBank/DDBJ databases">
        <title>draft genome sequnece of Paenibacillus filicis.</title>
        <authorList>
            <person name="Kim D.-U."/>
        </authorList>
    </citation>
    <scope>NUCLEOTIDE SEQUENCE [LARGE SCALE GENOMIC DNA]</scope>
    <source>
        <strain evidence="6 7">KACC14197</strain>
    </source>
</reference>
<keyword evidence="7" id="KW-1185">Reference proteome</keyword>
<dbReference type="Proteomes" id="UP001469365">
    <property type="component" value="Unassembled WGS sequence"/>
</dbReference>
<dbReference type="PROSITE" id="PS50043">
    <property type="entry name" value="HTH_LUXR_2"/>
    <property type="match status" value="1"/>
</dbReference>
<dbReference type="EMBL" id="JBBPCC010000007">
    <property type="protein sequence ID" value="MEK8128731.1"/>
    <property type="molecule type" value="Genomic_DNA"/>
</dbReference>
<dbReference type="InterPro" id="IPR016032">
    <property type="entry name" value="Sig_transdc_resp-reg_C-effctor"/>
</dbReference>
<dbReference type="Gene3D" id="3.30.450.40">
    <property type="match status" value="1"/>
</dbReference>
<organism evidence="6 7">
    <name type="scientific">Paenibacillus filicis</name>
    <dbReference type="NCBI Taxonomy" id="669464"/>
    <lineage>
        <taxon>Bacteria</taxon>
        <taxon>Bacillati</taxon>
        <taxon>Bacillota</taxon>
        <taxon>Bacilli</taxon>
        <taxon>Bacillales</taxon>
        <taxon>Paenibacillaceae</taxon>
        <taxon>Paenibacillus</taxon>
    </lineage>
</organism>
<keyword evidence="1" id="KW-0805">Transcription regulation</keyword>
<dbReference type="SMART" id="SM00065">
    <property type="entry name" value="GAF"/>
    <property type="match status" value="1"/>
</dbReference>
<dbReference type="Pfam" id="PF00069">
    <property type="entry name" value="Pkinase"/>
    <property type="match status" value="1"/>
</dbReference>
<evidence type="ECO:0000256" key="3">
    <source>
        <dbReference type="ARBA" id="ARBA00023163"/>
    </source>
</evidence>
<dbReference type="RefSeq" id="WP_341415820.1">
    <property type="nucleotide sequence ID" value="NZ_JBBPCC010000007.1"/>
</dbReference>
<evidence type="ECO:0000256" key="2">
    <source>
        <dbReference type="ARBA" id="ARBA00023125"/>
    </source>
</evidence>
<evidence type="ECO:0000259" key="4">
    <source>
        <dbReference type="PROSITE" id="PS50011"/>
    </source>
</evidence>
<dbReference type="Gene3D" id="1.10.10.10">
    <property type="entry name" value="Winged helix-like DNA-binding domain superfamily/Winged helix DNA-binding domain"/>
    <property type="match status" value="1"/>
</dbReference>
<dbReference type="InterPro" id="IPR000719">
    <property type="entry name" value="Prot_kinase_dom"/>
</dbReference>
<proteinExistence type="predicted"/>